<feature type="transmembrane region" description="Helical" evidence="6">
    <location>
        <begin position="30"/>
        <end position="52"/>
    </location>
</feature>
<evidence type="ECO:0000313" key="8">
    <source>
        <dbReference type="Proteomes" id="UP000608594"/>
    </source>
</evidence>
<dbReference type="Pfam" id="PF09678">
    <property type="entry name" value="Caa3_CtaG"/>
    <property type="match status" value="1"/>
</dbReference>
<dbReference type="Proteomes" id="UP000608594">
    <property type="component" value="Unassembled WGS sequence"/>
</dbReference>
<keyword evidence="3 6" id="KW-0812">Transmembrane</keyword>
<sequence>MSGRGLLAASGLSLLAAIWLLPLDILLPRFPLHMLRHMGLVAVSAPLLVLGFPRLGRKLAIPPLIAVLLEFLLVWAWHLPAAHGLAYRLPGAFALEQGGFLLVGLLVWAGCLRGVVTGDRGQALIGATGLLLTSMHMTLLGAILTLAPRDLYAGFCGTAPDLSAQTVGGMLMLAIGTPIYLVAGVALAAIALKPHEASA</sequence>
<proteinExistence type="predicted"/>
<dbReference type="RefSeq" id="WP_187794020.1">
    <property type="nucleotide sequence ID" value="NZ_JACOQL010000004.1"/>
</dbReference>
<dbReference type="GO" id="GO:0005886">
    <property type="term" value="C:plasma membrane"/>
    <property type="evidence" value="ECO:0007669"/>
    <property type="project" value="UniProtKB-SubCell"/>
</dbReference>
<feature type="transmembrane region" description="Helical" evidence="6">
    <location>
        <begin position="98"/>
        <end position="116"/>
    </location>
</feature>
<evidence type="ECO:0000256" key="2">
    <source>
        <dbReference type="ARBA" id="ARBA00022475"/>
    </source>
</evidence>
<dbReference type="EMBL" id="JACOQL010000004">
    <property type="protein sequence ID" value="MBC9247515.1"/>
    <property type="molecule type" value="Genomic_DNA"/>
</dbReference>
<feature type="transmembrane region" description="Helical" evidence="6">
    <location>
        <begin position="167"/>
        <end position="192"/>
    </location>
</feature>
<evidence type="ECO:0000256" key="3">
    <source>
        <dbReference type="ARBA" id="ARBA00022692"/>
    </source>
</evidence>
<keyword evidence="8" id="KW-1185">Reference proteome</keyword>
<name>A0A926GE62_9RHOB</name>
<comment type="caution">
    <text evidence="7">The sequence shown here is derived from an EMBL/GenBank/DDBJ whole genome shotgun (WGS) entry which is preliminary data.</text>
</comment>
<gene>
    <name evidence="7" type="ORF">H4P12_12535</name>
</gene>
<protein>
    <submittedName>
        <fullName evidence="7">Cytochrome c oxidase assembly protein</fullName>
    </submittedName>
</protein>
<comment type="subcellular location">
    <subcellularLocation>
        <location evidence="1">Cell membrane</location>
        <topology evidence="1">Multi-pass membrane protein</topology>
    </subcellularLocation>
</comment>
<evidence type="ECO:0000256" key="1">
    <source>
        <dbReference type="ARBA" id="ARBA00004651"/>
    </source>
</evidence>
<evidence type="ECO:0000256" key="6">
    <source>
        <dbReference type="SAM" id="Phobius"/>
    </source>
</evidence>
<feature type="transmembrane region" description="Helical" evidence="6">
    <location>
        <begin position="59"/>
        <end position="78"/>
    </location>
</feature>
<organism evidence="7 8">
    <name type="scientific">Paracoccus amoyensis</name>
    <dbReference type="NCBI Taxonomy" id="2760093"/>
    <lineage>
        <taxon>Bacteria</taxon>
        <taxon>Pseudomonadati</taxon>
        <taxon>Pseudomonadota</taxon>
        <taxon>Alphaproteobacteria</taxon>
        <taxon>Rhodobacterales</taxon>
        <taxon>Paracoccaceae</taxon>
        <taxon>Paracoccus</taxon>
    </lineage>
</organism>
<evidence type="ECO:0000256" key="4">
    <source>
        <dbReference type="ARBA" id="ARBA00022989"/>
    </source>
</evidence>
<keyword evidence="5 6" id="KW-0472">Membrane</keyword>
<accession>A0A926GE62</accession>
<reference evidence="7" key="1">
    <citation type="submission" date="2020-08" db="EMBL/GenBank/DDBJ databases">
        <title>Paracoccus amoyensis sp. nov., isolated from the surface seawater at coast of Xiamen, Fujian.</title>
        <authorList>
            <person name="Lyu L."/>
        </authorList>
    </citation>
    <scope>NUCLEOTIDE SEQUENCE</scope>
    <source>
        <strain evidence="7">11-3</strain>
    </source>
</reference>
<evidence type="ECO:0000256" key="5">
    <source>
        <dbReference type="ARBA" id="ARBA00023136"/>
    </source>
</evidence>
<dbReference type="InterPro" id="IPR019108">
    <property type="entry name" value="Caa3_assmbl_CtaG-rel"/>
</dbReference>
<dbReference type="AlphaFoldDB" id="A0A926GE62"/>
<evidence type="ECO:0000313" key="7">
    <source>
        <dbReference type="EMBL" id="MBC9247515.1"/>
    </source>
</evidence>
<keyword evidence="2" id="KW-1003">Cell membrane</keyword>
<feature type="transmembrane region" description="Helical" evidence="6">
    <location>
        <begin position="123"/>
        <end position="147"/>
    </location>
</feature>
<keyword evidence="4 6" id="KW-1133">Transmembrane helix</keyword>